<dbReference type="Proteomes" id="UP001623348">
    <property type="component" value="Unassembled WGS sequence"/>
</dbReference>
<feature type="region of interest" description="Disordered" evidence="1">
    <location>
        <begin position="50"/>
        <end position="75"/>
    </location>
</feature>
<evidence type="ECO:0000256" key="1">
    <source>
        <dbReference type="SAM" id="MobiDB-lite"/>
    </source>
</evidence>
<reference evidence="2 3" key="1">
    <citation type="submission" date="2024-06" db="EMBL/GenBank/DDBJ databases">
        <title>The draft genome of Grus japonensis, version 3.</title>
        <authorList>
            <person name="Nabeshima K."/>
            <person name="Suzuki S."/>
            <person name="Onuma M."/>
        </authorList>
    </citation>
    <scope>NUCLEOTIDE SEQUENCE [LARGE SCALE GENOMIC DNA]</scope>
    <source>
        <strain evidence="2 3">451A</strain>
    </source>
</reference>
<accession>A0ABC9X7N1</accession>
<feature type="region of interest" description="Disordered" evidence="1">
    <location>
        <begin position="1"/>
        <end position="23"/>
    </location>
</feature>
<protein>
    <submittedName>
        <fullName evidence="2">Uncharacterized protein</fullName>
    </submittedName>
</protein>
<name>A0ABC9X7N1_GRUJA</name>
<evidence type="ECO:0000313" key="3">
    <source>
        <dbReference type="Proteomes" id="UP001623348"/>
    </source>
</evidence>
<comment type="caution">
    <text evidence="2">The sequence shown here is derived from an EMBL/GenBank/DDBJ whole genome shotgun (WGS) entry which is preliminary data.</text>
</comment>
<evidence type="ECO:0000313" key="2">
    <source>
        <dbReference type="EMBL" id="GAB0193014.1"/>
    </source>
</evidence>
<gene>
    <name evidence="2" type="ORF">GRJ2_001766700</name>
</gene>
<keyword evidence="3" id="KW-1185">Reference proteome</keyword>
<proteinExistence type="predicted"/>
<dbReference type="EMBL" id="BAAFJT010000008">
    <property type="protein sequence ID" value="GAB0193014.1"/>
    <property type="molecule type" value="Genomic_DNA"/>
</dbReference>
<organism evidence="2 3">
    <name type="scientific">Grus japonensis</name>
    <name type="common">Japanese crane</name>
    <name type="synonym">Red-crowned crane</name>
    <dbReference type="NCBI Taxonomy" id="30415"/>
    <lineage>
        <taxon>Eukaryota</taxon>
        <taxon>Metazoa</taxon>
        <taxon>Chordata</taxon>
        <taxon>Craniata</taxon>
        <taxon>Vertebrata</taxon>
        <taxon>Euteleostomi</taxon>
        <taxon>Archelosauria</taxon>
        <taxon>Archosauria</taxon>
        <taxon>Dinosauria</taxon>
        <taxon>Saurischia</taxon>
        <taxon>Theropoda</taxon>
        <taxon>Coelurosauria</taxon>
        <taxon>Aves</taxon>
        <taxon>Neognathae</taxon>
        <taxon>Neoaves</taxon>
        <taxon>Gruiformes</taxon>
        <taxon>Gruidae</taxon>
        <taxon>Grus</taxon>
    </lineage>
</organism>
<sequence>MAPACVSPGKGLSSETNQDKNNGMVYLPSAQRQFFVAVRGAAEQRTALCTTEAPPGAGAPADTGELEASRNLLVK</sequence>
<dbReference type="AlphaFoldDB" id="A0ABC9X7N1"/>
<feature type="compositionally biased region" description="Low complexity" evidence="1">
    <location>
        <begin position="50"/>
        <end position="63"/>
    </location>
</feature>